<feature type="transmembrane region" description="Helical" evidence="1">
    <location>
        <begin position="177"/>
        <end position="204"/>
    </location>
</feature>
<feature type="transmembrane region" description="Helical" evidence="1">
    <location>
        <begin position="15"/>
        <end position="34"/>
    </location>
</feature>
<organism evidence="2 3">
    <name type="scientific">Dysgonomonas capnocytophagoides</name>
    <dbReference type="NCBI Taxonomy" id="45254"/>
    <lineage>
        <taxon>Bacteria</taxon>
        <taxon>Pseudomonadati</taxon>
        <taxon>Bacteroidota</taxon>
        <taxon>Bacteroidia</taxon>
        <taxon>Bacteroidales</taxon>
        <taxon>Dysgonomonadaceae</taxon>
        <taxon>Dysgonomonas</taxon>
    </lineage>
</organism>
<dbReference type="STRING" id="1121485.GCA_000426485_02165"/>
<dbReference type="InterPro" id="IPR046107">
    <property type="entry name" value="DUF6044"/>
</dbReference>
<dbReference type="OrthoDB" id="2349131at2"/>
<accession>A0A4Y8L3B3</accession>
<dbReference type="AlphaFoldDB" id="A0A4Y8L3B3"/>
<comment type="caution">
    <text evidence="2">The sequence shown here is derived from an EMBL/GenBank/DDBJ whole genome shotgun (WGS) entry which is preliminary data.</text>
</comment>
<dbReference type="Proteomes" id="UP000297861">
    <property type="component" value="Unassembled WGS sequence"/>
</dbReference>
<dbReference type="EMBL" id="SOML01000004">
    <property type="protein sequence ID" value="TFD96751.1"/>
    <property type="molecule type" value="Genomic_DNA"/>
</dbReference>
<dbReference type="RefSeq" id="WP_134436063.1">
    <property type="nucleotide sequence ID" value="NZ_SOML01000004.1"/>
</dbReference>
<name>A0A4Y8L3B3_9BACT</name>
<reference evidence="2 3" key="1">
    <citation type="submission" date="2019-03" db="EMBL/GenBank/DDBJ databases">
        <title>San Antonio Military Medical Center submission to MRSN (WRAIR), pending publication.</title>
        <authorList>
            <person name="Blyth D.M."/>
            <person name="Mccarthy S.L."/>
            <person name="Schall S.E."/>
            <person name="Stam J.A."/>
            <person name="Ong A.C."/>
            <person name="Mcgann P.T."/>
        </authorList>
    </citation>
    <scope>NUCLEOTIDE SEQUENCE [LARGE SCALE GENOMIC DNA]</scope>
    <source>
        <strain evidence="2 3">MRSN571793</strain>
    </source>
</reference>
<evidence type="ECO:0000256" key="1">
    <source>
        <dbReference type="SAM" id="Phobius"/>
    </source>
</evidence>
<keyword evidence="1" id="KW-0812">Transmembrane</keyword>
<keyword evidence="1" id="KW-1133">Transmembrane helix</keyword>
<evidence type="ECO:0008006" key="4">
    <source>
        <dbReference type="Google" id="ProtNLM"/>
    </source>
</evidence>
<proteinExistence type="predicted"/>
<gene>
    <name evidence="2" type="ORF">E2605_07995</name>
</gene>
<dbReference type="Pfam" id="PF19510">
    <property type="entry name" value="DUF6044"/>
    <property type="match status" value="1"/>
</dbReference>
<evidence type="ECO:0000313" key="3">
    <source>
        <dbReference type="Proteomes" id="UP000297861"/>
    </source>
</evidence>
<keyword evidence="3" id="KW-1185">Reference proteome</keyword>
<feature type="transmembrane region" description="Helical" evidence="1">
    <location>
        <begin position="280"/>
        <end position="300"/>
    </location>
</feature>
<sequence length="562" mass="66125">MNNDKFWKYLNNERLLLFFGVLIISIVFLPYLYWGESTPVRVHDNLDSNIVWVKILKDANALFAPPNDVVESVMDGLPRSSLHASYDISLLPFGLLDMFWGYVLNKYLMAIIGFVGMYLLLKRYFLKEEIPLYIPIYVAILFALLPFWSFSASVSGLPLVFYALLNIRNKKRAISDWLILLLYGFYSSLVLTGFFVLLLFSFILIFDFFRKKKINWYLFGGILFLSSIYVLSNIPLFLSFWIDSDYHSHRLEFKYPDLLSAKETLIFIIDTIYKETGAHHVVSCQYYILILVVVVLFLMIKRRQIDRYFIIILMFIFISSLLSGIYEWSAFADLRTIFIQKFPLNLSRINWLHPMCWYILFGISLSYIYKAVKKRGNIIVCCILIIQSGIVLNNMEYRQTFLQSGFSGFFAEDQFKDIRSYIGKDVSAYRVISIGIHPSIAQYNGFWTLDGYFANYPLEYKHKFYNVIEPEISKDKELNDYFVDWGSRCYAFSSELGRNLSIDNRSEIEHLDYNFNKLKEMNGQYIISAIKINETNNHRLKLLKVFNNYTSSNWTIYLYQVI</sequence>
<keyword evidence="1" id="KW-0472">Membrane</keyword>
<feature type="transmembrane region" description="Helical" evidence="1">
    <location>
        <begin position="99"/>
        <end position="120"/>
    </location>
</feature>
<feature type="transmembrane region" description="Helical" evidence="1">
    <location>
        <begin position="351"/>
        <end position="369"/>
    </location>
</feature>
<feature type="transmembrane region" description="Helical" evidence="1">
    <location>
        <begin position="307"/>
        <end position="331"/>
    </location>
</feature>
<protein>
    <recommendedName>
        <fullName evidence="4">YfhO family protein</fullName>
    </recommendedName>
</protein>
<feature type="transmembrane region" description="Helical" evidence="1">
    <location>
        <begin position="216"/>
        <end position="242"/>
    </location>
</feature>
<evidence type="ECO:0000313" key="2">
    <source>
        <dbReference type="EMBL" id="TFD96751.1"/>
    </source>
</evidence>
<feature type="transmembrane region" description="Helical" evidence="1">
    <location>
        <begin position="376"/>
        <end position="395"/>
    </location>
</feature>
<feature type="transmembrane region" description="Helical" evidence="1">
    <location>
        <begin position="132"/>
        <end position="165"/>
    </location>
</feature>